<feature type="compositionally biased region" description="Polar residues" evidence="2">
    <location>
        <begin position="31"/>
        <end position="45"/>
    </location>
</feature>
<dbReference type="AlphaFoldDB" id="A0A7S3PM24"/>
<feature type="transmembrane region" description="Helical" evidence="3">
    <location>
        <begin position="524"/>
        <end position="543"/>
    </location>
</feature>
<evidence type="ECO:0000256" key="1">
    <source>
        <dbReference type="SAM" id="Coils"/>
    </source>
</evidence>
<protein>
    <submittedName>
        <fullName evidence="4">Uncharacterized protein</fullName>
    </submittedName>
</protein>
<sequence>MQDVESPLSVHSRGSPYSQTKHPVYSMDLSIKTNTPGDGNNSGSTKMKKATSLMVTPSERSRYQYRMKELNEKRKDVNDQIIKLRAKFGNQYKHPPIVPGKAKTAIATDTASLLHFKPEEWRKILYNNVQDGSESAYLDILTSPSPSFLKPPSKPTPRLKKMLNEIEVKNSEGTLNEKKVSKQPTQDKNTGTRKRHSSVVLQNNTPQKIQRTRSRIEHWDSIDFKPEVGKEPSISVSSTKGAKNSILGGVIRLSFFFTYLMLLFSMFDGSYRQSIKIKYWKDEPVPAKRNMLNQVRNLTLQKSTEPEIRVNEENVNSDVELLTHQMGNAKSNNEHVPVKTNILNQIQVDDENVNSDFELLTSQMEHAKSNNEHVPVKTNILNQIQVDDENVKSDFELLTSQMEHAKSNNEHVPVVPVKMNIINQIQSWTLPQSTEPEVQVVDENVNSDVELLTPQMELIDSDFSPRPEDETDIIADTETIPQVSDVFSSSAQAELLTILKTSSDFENSATNKVAESSPDMTHNLVLRLVIGMIPLFVSVLGLVKFSLRVSKAKDDVSLEEQIEQIRTQDSELSDDESFHLDGDKEAGTIMDTKAGSSSGLYNCVEIAPVLGTPTVKVRSVRRSRRLSRKPPTRVSIPLDMVIDSESIIRN</sequence>
<keyword evidence="3" id="KW-0812">Transmembrane</keyword>
<feature type="coiled-coil region" evidence="1">
    <location>
        <begin position="60"/>
        <end position="87"/>
    </location>
</feature>
<feature type="compositionally biased region" description="Polar residues" evidence="2">
    <location>
        <begin position="199"/>
        <end position="209"/>
    </location>
</feature>
<evidence type="ECO:0000256" key="3">
    <source>
        <dbReference type="SAM" id="Phobius"/>
    </source>
</evidence>
<feature type="compositionally biased region" description="Basic and acidic residues" evidence="2">
    <location>
        <begin position="170"/>
        <end position="180"/>
    </location>
</feature>
<proteinExistence type="predicted"/>
<feature type="region of interest" description="Disordered" evidence="2">
    <location>
        <begin position="170"/>
        <end position="213"/>
    </location>
</feature>
<dbReference type="EMBL" id="HBIN01018241">
    <property type="protein sequence ID" value="CAE0443859.1"/>
    <property type="molecule type" value="Transcribed_RNA"/>
</dbReference>
<keyword evidence="3" id="KW-1133">Transmembrane helix</keyword>
<name>A0A7S3PM24_9STRA</name>
<organism evidence="4">
    <name type="scientific">Aplanochytrium stocchinoi</name>
    <dbReference type="NCBI Taxonomy" id="215587"/>
    <lineage>
        <taxon>Eukaryota</taxon>
        <taxon>Sar</taxon>
        <taxon>Stramenopiles</taxon>
        <taxon>Bigyra</taxon>
        <taxon>Labyrinthulomycetes</taxon>
        <taxon>Thraustochytrida</taxon>
        <taxon>Thraustochytriidae</taxon>
        <taxon>Aplanochytrium</taxon>
    </lineage>
</organism>
<evidence type="ECO:0000313" key="4">
    <source>
        <dbReference type="EMBL" id="CAE0443859.1"/>
    </source>
</evidence>
<gene>
    <name evidence="4" type="ORF">ASTO00021_LOCUS13914</name>
</gene>
<keyword evidence="1" id="KW-0175">Coiled coil</keyword>
<feature type="region of interest" description="Disordered" evidence="2">
    <location>
        <begin position="1"/>
        <end position="56"/>
    </location>
</feature>
<evidence type="ECO:0000256" key="2">
    <source>
        <dbReference type="SAM" id="MobiDB-lite"/>
    </source>
</evidence>
<accession>A0A7S3PM24</accession>
<keyword evidence="3" id="KW-0472">Membrane</keyword>
<reference evidence="4" key="1">
    <citation type="submission" date="2021-01" db="EMBL/GenBank/DDBJ databases">
        <authorList>
            <person name="Corre E."/>
            <person name="Pelletier E."/>
            <person name="Niang G."/>
            <person name="Scheremetjew M."/>
            <person name="Finn R."/>
            <person name="Kale V."/>
            <person name="Holt S."/>
            <person name="Cochrane G."/>
            <person name="Meng A."/>
            <person name="Brown T."/>
            <person name="Cohen L."/>
        </authorList>
    </citation>
    <scope>NUCLEOTIDE SEQUENCE</scope>
    <source>
        <strain evidence="4">GSBS06</strain>
    </source>
</reference>